<keyword evidence="10" id="KW-1185">Reference proteome</keyword>
<dbReference type="GO" id="GO:0003729">
    <property type="term" value="F:mRNA binding"/>
    <property type="evidence" value="ECO:0007669"/>
    <property type="project" value="EnsemblPlants"/>
</dbReference>
<dbReference type="Proteomes" id="UP000316621">
    <property type="component" value="Chromosome 1"/>
</dbReference>
<gene>
    <name evidence="9" type="ORF">C5167_040557</name>
</gene>
<dbReference type="GO" id="GO:0043022">
    <property type="term" value="F:ribosome binding"/>
    <property type="evidence" value="ECO:0007669"/>
    <property type="project" value="TreeGrafter"/>
</dbReference>
<keyword evidence="5" id="KW-0677">Repeat</keyword>
<sequence length="365" mass="40213">MPAHTHFSLPVPSRQRKGFYVVLQQTNTYPLNLSSNCNSSELLLLPVNLDLQFKCPSSVNLQLASYGCHRHFTITGDFREPEGYSLWDGPPFNNGEPRVKLAKVPCSTSKYSEDGSRLMVIKPDSKISIYDCSSSTEIRSFEIPNFLAATLSPRGTYLQTFQKVSTPQEKNVVLWNIETGTPVYQLFQKSMSRTTWPSIRFCSDESVACRMATNEIQFLDTGDFSKGFTKLRIPGVAAIELSKTPGSHVAAFVAEAKGIPASVQIFACGKDAQAQPVARKSFFRCSTVQLVWNHGSTGLLIVAQSDVDATNQSYYGESKLHYLTTDGAHEGSVPLRKEGPVHEVRWSSTGAEFAAVYGCILLALS</sequence>
<dbReference type="InterPro" id="IPR015943">
    <property type="entry name" value="WD40/YVTN_repeat-like_dom_sf"/>
</dbReference>
<evidence type="ECO:0000313" key="10">
    <source>
        <dbReference type="Proteomes" id="UP000316621"/>
    </source>
</evidence>
<dbReference type="AlphaFoldDB" id="A0A4Y7IJI7"/>
<evidence type="ECO:0000256" key="2">
    <source>
        <dbReference type="ARBA" id="ARBA00013819"/>
    </source>
</evidence>
<evidence type="ECO:0000256" key="4">
    <source>
        <dbReference type="ARBA" id="ARBA00022574"/>
    </source>
</evidence>
<evidence type="ECO:0000256" key="7">
    <source>
        <dbReference type="ARBA" id="ARBA00022917"/>
    </source>
</evidence>
<protein>
    <recommendedName>
        <fullName evidence="2">Eukaryotic translation initiation factor 2A</fullName>
    </recommendedName>
</protein>
<comment type="similarity">
    <text evidence="1">Belongs to the WD repeat EIF2A family.</text>
</comment>
<keyword evidence="3" id="KW-0396">Initiation factor</keyword>
<name>A0A4Y7IJI7_PAPSO</name>
<evidence type="ECO:0000256" key="3">
    <source>
        <dbReference type="ARBA" id="ARBA00022540"/>
    </source>
</evidence>
<dbReference type="SUPFAM" id="SSF82171">
    <property type="entry name" value="DPP6 N-terminal domain-like"/>
    <property type="match status" value="1"/>
</dbReference>
<dbReference type="GO" id="GO:0000049">
    <property type="term" value="F:tRNA binding"/>
    <property type="evidence" value="ECO:0007669"/>
    <property type="project" value="TreeGrafter"/>
</dbReference>
<dbReference type="InterPro" id="IPR011387">
    <property type="entry name" value="TIF2A"/>
</dbReference>
<dbReference type="GO" id="GO:0003743">
    <property type="term" value="F:translation initiation factor activity"/>
    <property type="evidence" value="ECO:0007669"/>
    <property type="project" value="UniProtKB-KW"/>
</dbReference>
<accession>A0A4Y7IJI7</accession>
<dbReference type="Gene3D" id="2.130.10.10">
    <property type="entry name" value="YVTN repeat-like/Quinoprotein amine dehydrogenase"/>
    <property type="match status" value="1"/>
</dbReference>
<evidence type="ECO:0000313" key="9">
    <source>
        <dbReference type="EMBL" id="RZC47615.1"/>
    </source>
</evidence>
<feature type="domain" description="Translation initiation factor beta propellor-like" evidence="8">
    <location>
        <begin position="280"/>
        <end position="359"/>
    </location>
</feature>
<evidence type="ECO:0000256" key="5">
    <source>
        <dbReference type="ARBA" id="ARBA00022737"/>
    </source>
</evidence>
<keyword evidence="7" id="KW-0648">Protein biosynthesis</keyword>
<evidence type="ECO:0000256" key="1">
    <source>
        <dbReference type="ARBA" id="ARBA00009573"/>
    </source>
</evidence>
<dbReference type="EMBL" id="CM010715">
    <property type="protein sequence ID" value="RZC47615.1"/>
    <property type="molecule type" value="Genomic_DNA"/>
</dbReference>
<dbReference type="InterPro" id="IPR013979">
    <property type="entry name" value="TIF_beta_prop-like"/>
</dbReference>
<organism evidence="9 10">
    <name type="scientific">Papaver somniferum</name>
    <name type="common">Opium poppy</name>
    <dbReference type="NCBI Taxonomy" id="3469"/>
    <lineage>
        <taxon>Eukaryota</taxon>
        <taxon>Viridiplantae</taxon>
        <taxon>Streptophyta</taxon>
        <taxon>Embryophyta</taxon>
        <taxon>Tracheophyta</taxon>
        <taxon>Spermatophyta</taxon>
        <taxon>Magnoliopsida</taxon>
        <taxon>Ranunculales</taxon>
        <taxon>Papaveraceae</taxon>
        <taxon>Papaveroideae</taxon>
        <taxon>Papaver</taxon>
    </lineage>
</organism>
<evidence type="ECO:0000259" key="8">
    <source>
        <dbReference type="Pfam" id="PF08662"/>
    </source>
</evidence>
<dbReference type="STRING" id="3469.A0A4Y7IJI7"/>
<dbReference type="PANTHER" id="PTHR13227:SF0">
    <property type="entry name" value="EUKARYOTIC TRANSLATION INITIATION FACTOR 2A"/>
    <property type="match status" value="1"/>
</dbReference>
<reference evidence="9 10" key="1">
    <citation type="journal article" date="2018" name="Science">
        <title>The opium poppy genome and morphinan production.</title>
        <authorList>
            <person name="Guo L."/>
            <person name="Winzer T."/>
            <person name="Yang X."/>
            <person name="Li Y."/>
            <person name="Ning Z."/>
            <person name="He Z."/>
            <person name="Teodor R."/>
            <person name="Lu Y."/>
            <person name="Bowser T.A."/>
            <person name="Graham I.A."/>
            <person name="Ye K."/>
        </authorList>
    </citation>
    <scope>NUCLEOTIDE SEQUENCE [LARGE SCALE GENOMIC DNA]</scope>
    <source>
        <strain evidence="10">cv. HN1</strain>
        <tissue evidence="9">Leaves</tissue>
    </source>
</reference>
<dbReference type="OMA" id="FITTWER"/>
<dbReference type="PANTHER" id="PTHR13227">
    <property type="entry name" value="EUKARYOTIC TRANSLATION INITIATION FACTOR 2A"/>
    <property type="match status" value="1"/>
</dbReference>
<dbReference type="Pfam" id="PF08662">
    <property type="entry name" value="eIF2A"/>
    <property type="match status" value="1"/>
</dbReference>
<keyword evidence="6" id="KW-0810">Translation regulation</keyword>
<dbReference type="GO" id="GO:0006417">
    <property type="term" value="P:regulation of translation"/>
    <property type="evidence" value="ECO:0007669"/>
    <property type="project" value="UniProtKB-KW"/>
</dbReference>
<evidence type="ECO:0000256" key="6">
    <source>
        <dbReference type="ARBA" id="ARBA00022845"/>
    </source>
</evidence>
<keyword evidence="4" id="KW-0853">WD repeat</keyword>
<dbReference type="Gramene" id="RZC47615">
    <property type="protein sequence ID" value="RZC47615"/>
    <property type="gene ID" value="C5167_040557"/>
</dbReference>
<proteinExistence type="inferred from homology"/>
<dbReference type="GO" id="GO:0022627">
    <property type="term" value="C:cytosolic small ribosomal subunit"/>
    <property type="evidence" value="ECO:0007669"/>
    <property type="project" value="TreeGrafter"/>
</dbReference>